<gene>
    <name evidence="7" type="ORF">HAD_03265</name>
</gene>
<feature type="chain" id="PRO_5001660834" description="17 kDa surface antigen" evidence="5">
    <location>
        <begin position="31"/>
        <end position="165"/>
    </location>
</feature>
<dbReference type="EMBL" id="ARYH01000001">
    <property type="protein sequence ID" value="KCZ84666.1"/>
    <property type="molecule type" value="Genomic_DNA"/>
</dbReference>
<dbReference type="eggNOG" id="COG3133">
    <property type="taxonomic scope" value="Bacteria"/>
</dbReference>
<dbReference type="GO" id="GO:0009279">
    <property type="term" value="C:cell outer membrane"/>
    <property type="evidence" value="ECO:0007669"/>
    <property type="project" value="UniProtKB-SubCell"/>
</dbReference>
<organism evidence="7 8">
    <name type="scientific">Hyphomonas adhaerens MHS-3</name>
    <dbReference type="NCBI Taxonomy" id="1280949"/>
    <lineage>
        <taxon>Bacteria</taxon>
        <taxon>Pseudomonadati</taxon>
        <taxon>Pseudomonadota</taxon>
        <taxon>Alphaproteobacteria</taxon>
        <taxon>Hyphomonadales</taxon>
        <taxon>Hyphomonadaceae</taxon>
        <taxon>Hyphomonas</taxon>
    </lineage>
</organism>
<reference evidence="7 8" key="1">
    <citation type="journal article" date="2014" name="Antonie Van Leeuwenhoek">
        <title>Hyphomonas beringensis sp. nov. and Hyphomonas chukchiensis sp. nov., isolated from surface seawater of the Bering Sea and Chukchi Sea.</title>
        <authorList>
            <person name="Li C."/>
            <person name="Lai Q."/>
            <person name="Li G."/>
            <person name="Dong C."/>
            <person name="Wang J."/>
            <person name="Liao Y."/>
            <person name="Shao Z."/>
        </authorList>
    </citation>
    <scope>NUCLEOTIDE SEQUENCE [LARGE SCALE GENOMIC DNA]</scope>
    <source>
        <strain evidence="7 8">MHS-3</strain>
    </source>
</reference>
<comment type="subcellular location">
    <subcellularLocation>
        <location evidence="1">Cell outer membrane</location>
        <topology evidence="1">Lipid-anchor</topology>
    </subcellularLocation>
</comment>
<dbReference type="STRING" id="1280949.HAD_03265"/>
<evidence type="ECO:0000259" key="6">
    <source>
        <dbReference type="Pfam" id="PF05433"/>
    </source>
</evidence>
<dbReference type="Pfam" id="PF05433">
    <property type="entry name" value="Rick_17kDa_Anti"/>
    <property type="match status" value="1"/>
</dbReference>
<dbReference type="AlphaFoldDB" id="A0A069E8T0"/>
<evidence type="ECO:0000256" key="1">
    <source>
        <dbReference type="ARBA" id="ARBA00004459"/>
    </source>
</evidence>
<evidence type="ECO:0000256" key="3">
    <source>
        <dbReference type="ARBA" id="ARBA00015281"/>
    </source>
</evidence>
<evidence type="ECO:0000256" key="2">
    <source>
        <dbReference type="ARBA" id="ARBA00008681"/>
    </source>
</evidence>
<feature type="domain" description="Glycine zipper 2TM" evidence="6">
    <location>
        <begin position="69"/>
        <end position="111"/>
    </location>
</feature>
<dbReference type="OrthoDB" id="7619623at2"/>
<dbReference type="PATRIC" id="fig|1280949.3.peg.668"/>
<dbReference type="Proteomes" id="UP000027446">
    <property type="component" value="Unassembled WGS sequence"/>
</dbReference>
<dbReference type="InterPro" id="IPR008816">
    <property type="entry name" value="Gly_zipper_2TM_dom"/>
</dbReference>
<accession>A0A069E8T0</accession>
<keyword evidence="5" id="KW-0732">Signal</keyword>
<evidence type="ECO:0000313" key="8">
    <source>
        <dbReference type="Proteomes" id="UP000027446"/>
    </source>
</evidence>
<evidence type="ECO:0000256" key="4">
    <source>
        <dbReference type="ARBA" id="ARBA00023288"/>
    </source>
</evidence>
<feature type="signal peptide" evidence="5">
    <location>
        <begin position="1"/>
        <end position="30"/>
    </location>
</feature>
<protein>
    <recommendedName>
        <fullName evidence="3">17 kDa surface antigen</fullName>
    </recommendedName>
</protein>
<dbReference type="RefSeq" id="WP_051595889.1">
    <property type="nucleotide sequence ID" value="NZ_ARYH01000001.1"/>
</dbReference>
<proteinExistence type="inferred from homology"/>
<sequence>MTVVSSIRTSTGKLAAGAFLALSLSLAGCASTQGVNTVSPGAVGQSSRVYHGTIMSVREVTIQPKQSMIGTAAGAVLGGLAGSELGGGDKAQTAGAIGGAVLGGIAGNAAGKAVGTGKGFAYVVRFSSGETQEIVQGADVYIAPGTPVDIIASPDGWKLIPAAAY</sequence>
<evidence type="ECO:0000313" key="7">
    <source>
        <dbReference type="EMBL" id="KCZ84666.1"/>
    </source>
</evidence>
<keyword evidence="8" id="KW-1185">Reference proteome</keyword>
<keyword evidence="4 7" id="KW-0449">Lipoprotein</keyword>
<comment type="caution">
    <text evidence="7">The sequence shown here is derived from an EMBL/GenBank/DDBJ whole genome shotgun (WGS) entry which is preliminary data.</text>
</comment>
<name>A0A069E8T0_9PROT</name>
<comment type="similarity">
    <text evidence="2">Belongs to the rickettsiale 17 kDa surface antigen family.</text>
</comment>
<evidence type="ECO:0000256" key="5">
    <source>
        <dbReference type="SAM" id="SignalP"/>
    </source>
</evidence>